<dbReference type="CDD" id="cd03809">
    <property type="entry name" value="GT4_MtfB-like"/>
    <property type="match status" value="1"/>
</dbReference>
<dbReference type="InterPro" id="IPR001296">
    <property type="entry name" value="Glyco_trans_1"/>
</dbReference>
<reference evidence="4 5" key="1">
    <citation type="journal article" date="2015" name="J. Biotechnol.">
        <title>Complete genome sequence of Pseudomonas rhizosphaerae IH5T (=DSM 16299T), a phosphate-solubilizing rhizobacterium for bacterial biofertilizer.</title>
        <authorList>
            <person name="Kwak Y."/>
            <person name="Jung B.K."/>
            <person name="Shin J.H."/>
        </authorList>
    </citation>
    <scope>NUCLEOTIDE SEQUENCE [LARGE SCALE GENOMIC DNA]</scope>
    <source>
        <strain evidence="4">DSM 16299</strain>
    </source>
</reference>
<dbReference type="Gene3D" id="3.40.50.2000">
    <property type="entry name" value="Glycogen Phosphorylase B"/>
    <property type="match status" value="2"/>
</dbReference>
<sequence>MKVVLSVEPVRFPLTGIGRYTYELARRLQNSAEITDLQFFAGRSFLPGLPNASDASGSGYSLKRAVQKNFLAIEAYRLLMPLLKARALKGHGEYLYHSPNYYLPPFKGPRVATFHDLSPFTWSQCHAPQLARYLQKELRLTLKRADRLITDSEFTRRELADYFDWPIERIDAVPLASSPEFHPRSAAETAEVLGRHGLTHEGYSLFAGTIEPRKNIETLLTAYETLPLATRQRWPLILAGYRGWRNEAIFARIESAQRQGWARYLGFVPAEDLPVLFAGARLFAFPSLYEGFGLPVLESMSSGVPVVCANNSSLLEVAGDAALMCEAMDVDTLARHMARALEDDACRVEARQRGLAHAGGFSWDRCTAQTLVAYRKTLESR</sequence>
<dbReference type="KEGG" id="prh:LT40_09360"/>
<protein>
    <submittedName>
        <fullName evidence="4">Mannosyltransferase</fullName>
    </submittedName>
</protein>
<dbReference type="GO" id="GO:0016757">
    <property type="term" value="F:glycosyltransferase activity"/>
    <property type="evidence" value="ECO:0007669"/>
    <property type="project" value="UniProtKB-KW"/>
</dbReference>
<dbReference type="STRING" id="216142.LT40_09360"/>
<dbReference type="EMBL" id="CP009533">
    <property type="protein sequence ID" value="AIS17591.1"/>
    <property type="molecule type" value="Genomic_DNA"/>
</dbReference>
<accession>A0A089ZQG5</accession>
<feature type="domain" description="Glycosyl transferase family 1" evidence="2">
    <location>
        <begin position="202"/>
        <end position="352"/>
    </location>
</feature>
<evidence type="ECO:0000259" key="3">
    <source>
        <dbReference type="Pfam" id="PF13439"/>
    </source>
</evidence>
<organism evidence="4 5">
    <name type="scientific">Pseudomonas rhizosphaerae</name>
    <dbReference type="NCBI Taxonomy" id="216142"/>
    <lineage>
        <taxon>Bacteria</taxon>
        <taxon>Pseudomonadati</taxon>
        <taxon>Pseudomonadota</taxon>
        <taxon>Gammaproteobacteria</taxon>
        <taxon>Pseudomonadales</taxon>
        <taxon>Pseudomonadaceae</taxon>
        <taxon>Pseudomonas</taxon>
    </lineage>
</organism>
<dbReference type="PANTHER" id="PTHR46401">
    <property type="entry name" value="GLYCOSYLTRANSFERASE WBBK-RELATED"/>
    <property type="match status" value="1"/>
</dbReference>
<evidence type="ECO:0000259" key="2">
    <source>
        <dbReference type="Pfam" id="PF00534"/>
    </source>
</evidence>
<dbReference type="InterPro" id="IPR028098">
    <property type="entry name" value="Glyco_trans_4-like_N"/>
</dbReference>
<keyword evidence="4" id="KW-0328">Glycosyltransferase</keyword>
<dbReference type="SUPFAM" id="SSF53756">
    <property type="entry name" value="UDP-Glycosyltransferase/glycogen phosphorylase"/>
    <property type="match status" value="1"/>
</dbReference>
<dbReference type="RefSeq" id="WP_043189146.1">
    <property type="nucleotide sequence ID" value="NZ_CP009533.1"/>
</dbReference>
<name>A0A089ZQG5_9PSED</name>
<dbReference type="Pfam" id="PF13439">
    <property type="entry name" value="Glyco_transf_4"/>
    <property type="match status" value="1"/>
</dbReference>
<keyword evidence="1 4" id="KW-0808">Transferase</keyword>
<dbReference type="eggNOG" id="COG0438">
    <property type="taxonomic scope" value="Bacteria"/>
</dbReference>
<dbReference type="HOGENOM" id="CLU_009583_27_0_6"/>
<dbReference type="Proteomes" id="UP000029499">
    <property type="component" value="Chromosome"/>
</dbReference>
<feature type="domain" description="Glycosyltransferase subfamily 4-like N-terminal" evidence="3">
    <location>
        <begin position="16"/>
        <end position="174"/>
    </location>
</feature>
<proteinExistence type="predicted"/>
<gene>
    <name evidence="4" type="ORF">LT40_09360</name>
</gene>
<dbReference type="AlphaFoldDB" id="A0A089ZQG5"/>
<dbReference type="GO" id="GO:0009103">
    <property type="term" value="P:lipopolysaccharide biosynthetic process"/>
    <property type="evidence" value="ECO:0007669"/>
    <property type="project" value="TreeGrafter"/>
</dbReference>
<dbReference type="PANTHER" id="PTHR46401:SF2">
    <property type="entry name" value="GLYCOSYLTRANSFERASE WBBK-RELATED"/>
    <property type="match status" value="1"/>
</dbReference>
<evidence type="ECO:0000313" key="5">
    <source>
        <dbReference type="Proteomes" id="UP000029499"/>
    </source>
</evidence>
<evidence type="ECO:0000256" key="1">
    <source>
        <dbReference type="ARBA" id="ARBA00022679"/>
    </source>
</evidence>
<keyword evidence="5" id="KW-1185">Reference proteome</keyword>
<dbReference type="Pfam" id="PF00534">
    <property type="entry name" value="Glycos_transf_1"/>
    <property type="match status" value="1"/>
</dbReference>
<dbReference type="OrthoDB" id="9801609at2"/>
<evidence type="ECO:0000313" key="4">
    <source>
        <dbReference type="EMBL" id="AIS17591.1"/>
    </source>
</evidence>